<keyword evidence="1" id="KW-0808">Transferase</keyword>
<dbReference type="Gene3D" id="3.20.10.10">
    <property type="entry name" value="D-amino Acid Aminotransferase, subunit A, domain 2"/>
    <property type="match status" value="1"/>
</dbReference>
<dbReference type="RefSeq" id="WP_101678835.1">
    <property type="nucleotide sequence ID" value="NZ_CAUPGZ010000009.1"/>
</dbReference>
<dbReference type="InterPro" id="IPR043132">
    <property type="entry name" value="BCAT-like_C"/>
</dbReference>
<dbReference type="InterPro" id="IPR036038">
    <property type="entry name" value="Aminotransferase-like"/>
</dbReference>
<dbReference type="AlphaFoldDB" id="A0AAF0YVE2"/>
<dbReference type="EMBL" id="CP136958">
    <property type="protein sequence ID" value="WOT02206.1"/>
    <property type="molecule type" value="Genomic_DNA"/>
</dbReference>
<protein>
    <submittedName>
        <fullName evidence="1">Aminotransferase class IV</fullName>
    </submittedName>
</protein>
<gene>
    <name evidence="1" type="ORF">CYJ47_00020</name>
</gene>
<dbReference type="SUPFAM" id="SSF56752">
    <property type="entry name" value="D-aminoacid aminotransferase-like PLP-dependent enzymes"/>
    <property type="match status" value="1"/>
</dbReference>
<accession>A0AAF0YVE2</accession>
<evidence type="ECO:0000313" key="1">
    <source>
        <dbReference type="EMBL" id="WOT02206.1"/>
    </source>
</evidence>
<name>A0AAF0YVE2_9CORY</name>
<reference evidence="1" key="1">
    <citation type="submission" date="2017-12" db="EMBL/GenBank/DDBJ databases">
        <authorList>
            <person name="Thomas-White K."/>
            <person name="Wolfe A.J."/>
        </authorList>
    </citation>
    <scope>NUCLEOTIDE SEQUENCE</scope>
    <source>
        <strain evidence="1">UMB0763</strain>
    </source>
</reference>
<reference evidence="1" key="2">
    <citation type="submission" date="2023-10" db="EMBL/GenBank/DDBJ databases">
        <authorList>
            <person name="Choi B."/>
        </authorList>
    </citation>
    <scope>NUCLEOTIDE SEQUENCE</scope>
    <source>
        <strain evidence="1">UMB0763</strain>
    </source>
</reference>
<dbReference type="Pfam" id="PF01063">
    <property type="entry name" value="Aminotran_4"/>
    <property type="match status" value="1"/>
</dbReference>
<keyword evidence="1" id="KW-0032">Aminotransferase</keyword>
<sequence length="224" mass="24642">MLPGYGHFTTFLLEPPNLVRGLTFHRARLAEGHRTLFGRALPTGLVDGLSCTEPTIVKVTLYDDDVEVITRPVPSSTPISCDFFPLTRNLPRVKHLGLAPQWYAQKHVDADDAILVTDDTITEGSMFNVAFITPDGALEWPVGDVLFGTTQQLIEGIWPSTRREIHTGELGRYIGAIGTNAARGVRLITRIGHDFTTSEAGCEVARDIARAYMEIPRDALTSLN</sequence>
<dbReference type="Proteomes" id="UP000234560">
    <property type="component" value="Chromosome"/>
</dbReference>
<dbReference type="KEGG" id="cpyr:CYJ47_00020"/>
<evidence type="ECO:0000313" key="2">
    <source>
        <dbReference type="Proteomes" id="UP000234560"/>
    </source>
</evidence>
<proteinExistence type="predicted"/>
<dbReference type="GO" id="GO:0008483">
    <property type="term" value="F:transaminase activity"/>
    <property type="evidence" value="ECO:0007669"/>
    <property type="project" value="UniProtKB-KW"/>
</dbReference>
<organism evidence="1 2">
    <name type="scientific">Corynebacterium pyruviciproducens</name>
    <dbReference type="NCBI Taxonomy" id="598660"/>
    <lineage>
        <taxon>Bacteria</taxon>
        <taxon>Bacillati</taxon>
        <taxon>Actinomycetota</taxon>
        <taxon>Actinomycetes</taxon>
        <taxon>Mycobacteriales</taxon>
        <taxon>Corynebacteriaceae</taxon>
        <taxon>Corynebacterium</taxon>
    </lineage>
</organism>
<dbReference type="InterPro" id="IPR001544">
    <property type="entry name" value="Aminotrans_IV"/>
</dbReference>